<proteinExistence type="predicted"/>
<keyword evidence="1" id="KW-1133">Transmembrane helix</keyword>
<keyword evidence="1" id="KW-0472">Membrane</keyword>
<accession>A0A1P8BK70</accession>
<evidence type="ECO:0000256" key="1">
    <source>
        <dbReference type="SAM" id="Phobius"/>
    </source>
</evidence>
<dbReference type="Proteomes" id="UP000225284">
    <property type="component" value="Segment"/>
</dbReference>
<protein>
    <submittedName>
        <fullName evidence="2">Uncharacterized protein</fullName>
    </submittedName>
</protein>
<evidence type="ECO:0000313" key="3">
    <source>
        <dbReference type="Proteomes" id="UP000225284"/>
    </source>
</evidence>
<feature type="transmembrane region" description="Helical" evidence="1">
    <location>
        <begin position="6"/>
        <end position="23"/>
    </location>
</feature>
<reference evidence="2" key="1">
    <citation type="submission" date="2017-06" db="EMBL/GenBank/DDBJ databases">
        <title>Genome of a bacteriophage of the Autographivirinae subfamily that infects Escherichia coli strain O45:H10.</title>
        <authorList>
            <person name="Nonis J."/>
            <person name="Billington C."/>
            <person name="Varsani A."/>
        </authorList>
    </citation>
    <scope>NUCLEOTIDE SEQUENCE [LARGE SCALE GENOMIC DNA]</scope>
</reference>
<dbReference type="EMBL" id="KX279892">
    <property type="protein sequence ID" value="ANT40812.1"/>
    <property type="molecule type" value="Genomic_DNA"/>
</dbReference>
<dbReference type="GeneID" id="54976492"/>
<name>A0A1P8BK70_9CAUD</name>
<keyword evidence="3" id="KW-1185">Reference proteome</keyword>
<sequence>MDLDSIIMAFALIGLSWCSYHLYREFLFDKAKRKLRKEGGNYLCVRGGLVEYIAPNGTECAISKDAFIETWHYIK</sequence>
<keyword evidence="1" id="KW-0812">Transmembrane</keyword>
<evidence type="ECO:0000313" key="2">
    <source>
        <dbReference type="EMBL" id="ANT40812.1"/>
    </source>
</evidence>
<dbReference type="RefSeq" id="YP_009786415.1">
    <property type="nucleotide sequence ID" value="NC_047769.1"/>
</dbReference>
<organism evidence="2 3">
    <name type="scientific">Escherichia phage AAPEc6</name>
    <dbReference type="NCBI Taxonomy" id="2886901"/>
    <lineage>
        <taxon>Viruses</taxon>
        <taxon>Duplodnaviria</taxon>
        <taxon>Heunggongvirae</taxon>
        <taxon>Uroviricota</taxon>
        <taxon>Caudoviricetes</taxon>
        <taxon>Autographivirales</taxon>
        <taxon>Autosignataviridae</taxon>
        <taxon>Molineuxvirinae</taxon>
        <taxon>Vectrevirus</taxon>
        <taxon>Vectrevirus AAPEc6</taxon>
    </lineage>
</organism>